<gene>
    <name evidence="1" type="ORF">BLL42_01710</name>
</gene>
<protein>
    <submittedName>
        <fullName evidence="1">Uncharacterized protein</fullName>
    </submittedName>
</protein>
<evidence type="ECO:0000313" key="1">
    <source>
        <dbReference type="EMBL" id="APC14512.1"/>
    </source>
</evidence>
<accession>A0A1J0EF43</accession>
<name>A0A1J0EF43_9PSED</name>
<dbReference type="EMBL" id="CP017886">
    <property type="protein sequence ID" value="APC14512.1"/>
    <property type="molecule type" value="Genomic_DNA"/>
</dbReference>
<sequence>MSIELPNFKREDGWWENADAASLHEANYEAAGFVRVDQPERGDMIVMGVGRTAHPNRAMQCYLAKSQIRSGLGPFCCTTCTGGRRRSSSSAASGSTEHA</sequence>
<reference evidence="2" key="1">
    <citation type="submission" date="2016-10" db="EMBL/GenBank/DDBJ databases">
        <title>Pseudomonas frederiksbergensis ERGS4:02 complete genome.</title>
        <authorList>
            <person name="Kumar R."/>
            <person name="Acharya V."/>
            <person name="Singh D."/>
        </authorList>
    </citation>
    <scope>NUCLEOTIDE SEQUENCE [LARGE SCALE GENOMIC DNA]</scope>
    <source>
        <strain evidence="2">ERGS4:02</strain>
    </source>
</reference>
<dbReference type="Proteomes" id="UP000182567">
    <property type="component" value="Chromosome"/>
</dbReference>
<evidence type="ECO:0000313" key="2">
    <source>
        <dbReference type="Proteomes" id="UP000182567"/>
    </source>
</evidence>
<dbReference type="AlphaFoldDB" id="A0A1J0EF43"/>
<proteinExistence type="predicted"/>
<organism evidence="1 2">
    <name type="scientific">Pseudomonas frederiksbergensis</name>
    <dbReference type="NCBI Taxonomy" id="104087"/>
    <lineage>
        <taxon>Bacteria</taxon>
        <taxon>Pseudomonadati</taxon>
        <taxon>Pseudomonadota</taxon>
        <taxon>Gammaproteobacteria</taxon>
        <taxon>Pseudomonadales</taxon>
        <taxon>Pseudomonadaceae</taxon>
        <taxon>Pseudomonas</taxon>
    </lineage>
</organism>